<evidence type="ECO:0000256" key="2">
    <source>
        <dbReference type="ARBA" id="ARBA00008531"/>
    </source>
</evidence>
<evidence type="ECO:0000256" key="7">
    <source>
        <dbReference type="ARBA" id="ARBA00022795"/>
    </source>
</evidence>
<evidence type="ECO:0000256" key="9">
    <source>
        <dbReference type="ARBA" id="ARBA00023134"/>
    </source>
</evidence>
<evidence type="ECO:0000256" key="8">
    <source>
        <dbReference type="ARBA" id="ARBA00022927"/>
    </source>
</evidence>
<dbReference type="RefSeq" id="WP_011115983.1">
    <property type="nucleotide sequence ID" value="NC_004917.1"/>
</dbReference>
<keyword evidence="19" id="KW-1185">Reference proteome</keyword>
<evidence type="ECO:0000256" key="12">
    <source>
        <dbReference type="ARBA" id="ARBA00025337"/>
    </source>
</evidence>
<dbReference type="SMART" id="SM00962">
    <property type="entry name" value="SRP54"/>
    <property type="match status" value="1"/>
</dbReference>
<proteinExistence type="inferred from homology"/>
<dbReference type="PANTHER" id="PTHR43134">
    <property type="entry name" value="SIGNAL RECOGNITION PARTICLE RECEPTOR SUBUNIT ALPHA"/>
    <property type="match status" value="1"/>
</dbReference>
<reference evidence="18 19" key="1">
    <citation type="journal article" date="2003" name="Proc. Natl. Acad. Sci. U.S.A.">
        <title>The complete genome sequence of the carcinogenic bacterium Helicobacter hepaticus.</title>
        <authorList>
            <person name="Suerbaum S."/>
            <person name="Josenhans C."/>
            <person name="Sterzenbach T."/>
            <person name="Drescher B."/>
            <person name="Brandt P."/>
            <person name="Bell M."/>
            <person name="Droege M."/>
            <person name="Fartmann B."/>
            <person name="Fischer H.-P."/>
            <person name="Ge Z."/>
            <person name="Hoerster A."/>
            <person name="Holland R."/>
            <person name="Klein K."/>
            <person name="Koenig J."/>
            <person name="Macko L."/>
            <person name="Mendz G.L."/>
            <person name="Nyakatura G."/>
            <person name="Schauer D.B."/>
            <person name="Shen Z."/>
            <person name="Weber J."/>
            <person name="Frosch M."/>
            <person name="Fox J.G."/>
        </authorList>
    </citation>
    <scope>NUCLEOTIDE SEQUENCE [LARGE SCALE GENOMIC DNA]</scope>
    <source>
        <strain evidence="19">ATCC 51449 / 3B1</strain>
    </source>
</reference>
<evidence type="ECO:0000256" key="3">
    <source>
        <dbReference type="ARBA" id="ARBA00014919"/>
    </source>
</evidence>
<dbReference type="HOGENOM" id="CLU_009301_11_3_7"/>
<dbReference type="NCBIfam" id="TIGR03499">
    <property type="entry name" value="FlhF"/>
    <property type="match status" value="1"/>
</dbReference>
<comment type="function">
    <text evidence="12">Necessary for flagellar biosynthesis. May be involved in translocation of the flagellum.</text>
</comment>
<dbReference type="SUPFAM" id="SSF52540">
    <property type="entry name" value="P-loop containing nucleoside triphosphate hydrolases"/>
    <property type="match status" value="1"/>
</dbReference>
<dbReference type="GO" id="GO:0044781">
    <property type="term" value="P:bacterial-type flagellum organization"/>
    <property type="evidence" value="ECO:0007669"/>
    <property type="project" value="UniProtKB-UniRule"/>
</dbReference>
<accession>Q7VH24</accession>
<keyword evidence="5" id="KW-1003">Cell membrane</keyword>
<dbReference type="Pfam" id="PF00448">
    <property type="entry name" value="SRP54"/>
    <property type="match status" value="1"/>
</dbReference>
<dbReference type="PANTHER" id="PTHR43134:SF3">
    <property type="entry name" value="FLAGELLAR BIOSYNTHESIS PROTEIN FLHF"/>
    <property type="match status" value="1"/>
</dbReference>
<dbReference type="STRING" id="235279.HH_1143"/>
<keyword evidence="14" id="KW-0175">Coiled coil</keyword>
<comment type="subcellular location">
    <subcellularLocation>
        <location evidence="1">Cell membrane</location>
        <topology evidence="1">Peripheral membrane protein</topology>
        <orientation evidence="1">Cytoplasmic side</orientation>
    </subcellularLocation>
</comment>
<dbReference type="Gene3D" id="1.20.120.1380">
    <property type="entry name" value="Flagellar FlhF biosynthesis protein, N domain"/>
    <property type="match status" value="1"/>
</dbReference>
<keyword evidence="18" id="KW-0969">Cilium</keyword>
<dbReference type="InterPro" id="IPR000897">
    <property type="entry name" value="SRP54_GTPase_dom"/>
</dbReference>
<keyword evidence="9" id="KW-0342">GTP-binding</keyword>
<evidence type="ECO:0000256" key="1">
    <source>
        <dbReference type="ARBA" id="ARBA00004413"/>
    </source>
</evidence>
<comment type="similarity">
    <text evidence="2">Belongs to the GTP-binding SRP family.</text>
</comment>
<evidence type="ECO:0000259" key="17">
    <source>
        <dbReference type="SMART" id="SM00962"/>
    </source>
</evidence>
<dbReference type="FunFam" id="3.40.50.300:FF:000695">
    <property type="entry name" value="Flagellar biosynthesis regulator FlhF"/>
    <property type="match status" value="1"/>
</dbReference>
<dbReference type="GO" id="GO:0006614">
    <property type="term" value="P:SRP-dependent cotranslational protein targeting to membrane"/>
    <property type="evidence" value="ECO:0007669"/>
    <property type="project" value="UniProtKB-UniRule"/>
</dbReference>
<keyword evidence="18" id="KW-0966">Cell projection</keyword>
<feature type="region of interest" description="Disordered" evidence="15">
    <location>
        <begin position="56"/>
        <end position="81"/>
    </location>
</feature>
<evidence type="ECO:0000256" key="13">
    <source>
        <dbReference type="NCBIfam" id="TIGR03499"/>
    </source>
</evidence>
<evidence type="ECO:0000256" key="4">
    <source>
        <dbReference type="ARBA" id="ARBA00022448"/>
    </source>
</evidence>
<protein>
    <recommendedName>
        <fullName evidence="3 13">Flagellar biosynthesis protein FlhF</fullName>
    </recommendedName>
</protein>
<dbReference type="GO" id="GO:0005047">
    <property type="term" value="F:signal recognition particle binding"/>
    <property type="evidence" value="ECO:0007669"/>
    <property type="project" value="TreeGrafter"/>
</dbReference>
<evidence type="ECO:0000259" key="16">
    <source>
        <dbReference type="SMART" id="SM00382"/>
    </source>
</evidence>
<dbReference type="eggNOG" id="COG1419">
    <property type="taxonomic scope" value="Bacteria"/>
</dbReference>
<dbReference type="CDD" id="cd17873">
    <property type="entry name" value="FlhF"/>
    <property type="match status" value="1"/>
</dbReference>
<dbReference type="InterPro" id="IPR003593">
    <property type="entry name" value="AAA+_ATPase"/>
</dbReference>
<keyword evidence="18" id="KW-0282">Flagellum</keyword>
<evidence type="ECO:0000313" key="18">
    <source>
        <dbReference type="EMBL" id="AAP77740.1"/>
    </source>
</evidence>
<keyword evidence="10" id="KW-0472">Membrane</keyword>
<dbReference type="GO" id="GO:0005525">
    <property type="term" value="F:GTP binding"/>
    <property type="evidence" value="ECO:0007669"/>
    <property type="project" value="UniProtKB-UniRule"/>
</dbReference>
<evidence type="ECO:0000256" key="15">
    <source>
        <dbReference type="SAM" id="MobiDB-lite"/>
    </source>
</evidence>
<keyword evidence="6" id="KW-0547">Nucleotide-binding</keyword>
<dbReference type="AlphaFoldDB" id="Q7VH24"/>
<dbReference type="InterPro" id="IPR020006">
    <property type="entry name" value="FlhF"/>
</dbReference>
<evidence type="ECO:0000256" key="5">
    <source>
        <dbReference type="ARBA" id="ARBA00022475"/>
    </source>
</evidence>
<evidence type="ECO:0000256" key="10">
    <source>
        <dbReference type="ARBA" id="ARBA00023136"/>
    </source>
</evidence>
<dbReference type="GO" id="GO:0005886">
    <property type="term" value="C:plasma membrane"/>
    <property type="evidence" value="ECO:0007669"/>
    <property type="project" value="UniProtKB-SubCell"/>
</dbReference>
<evidence type="ECO:0000256" key="6">
    <source>
        <dbReference type="ARBA" id="ARBA00022741"/>
    </source>
</evidence>
<dbReference type="GO" id="GO:0015031">
    <property type="term" value="P:protein transport"/>
    <property type="evidence" value="ECO:0007669"/>
    <property type="project" value="UniProtKB-KW"/>
</dbReference>
<dbReference type="GO" id="GO:0003924">
    <property type="term" value="F:GTPase activity"/>
    <property type="evidence" value="ECO:0007669"/>
    <property type="project" value="UniProtKB-UniRule"/>
</dbReference>
<evidence type="ECO:0000313" key="19">
    <source>
        <dbReference type="Proteomes" id="UP000002495"/>
    </source>
</evidence>
<feature type="domain" description="AAA+ ATPase" evidence="16">
    <location>
        <begin position="281"/>
        <end position="438"/>
    </location>
</feature>
<evidence type="ECO:0000256" key="14">
    <source>
        <dbReference type="SAM" id="Coils"/>
    </source>
</evidence>
<evidence type="ECO:0000256" key="11">
    <source>
        <dbReference type="ARBA" id="ARBA00023225"/>
    </source>
</evidence>
<keyword evidence="11" id="KW-1006">Bacterial flagellum protein export</keyword>
<dbReference type="KEGG" id="hhe:HH_1143"/>
<sequence length="483" mass="54973">MAKKLHTFMGDTPAQALKKAQDTFGNEILLVENKEIRKKSLTQSGLYEIVIAVDDEGTPSTPTESTDTKDTQEKLAPNSVQKRLDEIAEKNMAKKRQESNKPKVYDEVTLQLSDAVKQISQIANVPSNMPVNPKIQPKRPYPTAKATFNKANTTHISSIEDKIEDLQQTRLEQSINQKIELKHIKNELDEINDKMKIIQNMLWEEKSPKNEGINIPQEFAEIYRIAKSSGMNKEHLDTIMQLSLELMPLKMRSNSTTIKRYFREVLRKMIYCRPENLQSNAKKIIMLVGPTGVGKTTTLAKLAARYSLMLNQRYRVGVVTLDTYRLAAVDQLMAYARMMKLSIDTVVEPEEFGKAIDSLKHCDYILIDTAGHSQHDRSKLQALKSYLNNDYKIDVSLVLAINAKYEDLRDTYNAFSEMNIDTLIFSKLDESRNFGNMFSLVYETKKPISYLSIGQGVPNDLILAGNDYLVDCLLDGFKRPESK</sequence>
<dbReference type="InterPro" id="IPR047040">
    <property type="entry name" value="FlhF__GTPase_dom"/>
</dbReference>
<keyword evidence="4" id="KW-0813">Transport</keyword>
<dbReference type="OrthoDB" id="9778554at2"/>
<name>Q7VH24_HELHP</name>
<dbReference type="Proteomes" id="UP000002495">
    <property type="component" value="Chromosome"/>
</dbReference>
<dbReference type="EMBL" id="AE017125">
    <property type="protein sequence ID" value="AAP77740.1"/>
    <property type="molecule type" value="Genomic_DNA"/>
</dbReference>
<dbReference type="SMART" id="SM00382">
    <property type="entry name" value="AAA"/>
    <property type="match status" value="1"/>
</dbReference>
<dbReference type="Gene3D" id="3.40.50.300">
    <property type="entry name" value="P-loop containing nucleotide triphosphate hydrolases"/>
    <property type="match status" value="1"/>
</dbReference>
<keyword evidence="7" id="KW-1005">Bacterial flagellum biogenesis</keyword>
<organism evidence="18 19">
    <name type="scientific">Helicobacter hepaticus (strain ATCC 51449 / 3B1)</name>
    <dbReference type="NCBI Taxonomy" id="235279"/>
    <lineage>
        <taxon>Bacteria</taxon>
        <taxon>Pseudomonadati</taxon>
        <taxon>Campylobacterota</taxon>
        <taxon>Epsilonproteobacteria</taxon>
        <taxon>Campylobacterales</taxon>
        <taxon>Helicobacteraceae</taxon>
        <taxon>Helicobacter</taxon>
    </lineage>
</organism>
<feature type="coiled-coil region" evidence="14">
    <location>
        <begin position="174"/>
        <end position="201"/>
    </location>
</feature>
<dbReference type="InterPro" id="IPR027417">
    <property type="entry name" value="P-loop_NTPase"/>
</dbReference>
<keyword evidence="8" id="KW-0653">Protein transport</keyword>
<feature type="domain" description="SRP54-type proteins GTP-binding" evidence="17">
    <location>
        <begin position="282"/>
        <end position="475"/>
    </location>
</feature>
<gene>
    <name evidence="18" type="primary">flhF</name>
    <name evidence="18" type="ordered locus">HH_1143</name>
</gene>